<keyword evidence="5" id="KW-1185">Reference proteome</keyword>
<dbReference type="GO" id="GO:0016829">
    <property type="term" value="F:lyase activity"/>
    <property type="evidence" value="ECO:0007669"/>
    <property type="project" value="UniProtKB-KW"/>
</dbReference>
<keyword evidence="2 4" id="KW-0456">Lyase</keyword>
<dbReference type="Proteomes" id="UP001634747">
    <property type="component" value="Unassembled WGS sequence"/>
</dbReference>
<dbReference type="SUPFAM" id="SSF48230">
    <property type="entry name" value="Chondroitin AC/alginate lyase"/>
    <property type="match status" value="1"/>
</dbReference>
<organism evidence="4 5">
    <name type="scientific">Terriglobus aquaticus</name>
    <dbReference type="NCBI Taxonomy" id="940139"/>
    <lineage>
        <taxon>Bacteria</taxon>
        <taxon>Pseudomonadati</taxon>
        <taxon>Acidobacteriota</taxon>
        <taxon>Terriglobia</taxon>
        <taxon>Terriglobales</taxon>
        <taxon>Acidobacteriaceae</taxon>
        <taxon>Terriglobus</taxon>
    </lineage>
</organism>
<proteinExistence type="predicted"/>
<keyword evidence="1" id="KW-0732">Signal</keyword>
<feature type="domain" description="Alginate lyase" evidence="3">
    <location>
        <begin position="75"/>
        <end position="306"/>
    </location>
</feature>
<gene>
    <name evidence="4" type="ORF">ACK2TP_05965</name>
</gene>
<dbReference type="InterPro" id="IPR008929">
    <property type="entry name" value="Chondroitin_lyas"/>
</dbReference>
<evidence type="ECO:0000313" key="4">
    <source>
        <dbReference type="EMBL" id="MFN2975301.1"/>
    </source>
</evidence>
<evidence type="ECO:0000256" key="1">
    <source>
        <dbReference type="ARBA" id="ARBA00022729"/>
    </source>
</evidence>
<protein>
    <submittedName>
        <fullName evidence="4">Alginate lyase family protein</fullName>
    </submittedName>
</protein>
<evidence type="ECO:0000256" key="2">
    <source>
        <dbReference type="ARBA" id="ARBA00023239"/>
    </source>
</evidence>
<dbReference type="Pfam" id="PF05426">
    <property type="entry name" value="Alginate_lyase"/>
    <property type="match status" value="1"/>
</dbReference>
<dbReference type="InterPro" id="IPR008397">
    <property type="entry name" value="Alginate_lyase_dom"/>
</dbReference>
<evidence type="ECO:0000313" key="5">
    <source>
        <dbReference type="Proteomes" id="UP001634747"/>
    </source>
</evidence>
<accession>A0ABW9KHP9</accession>
<evidence type="ECO:0000259" key="3">
    <source>
        <dbReference type="Pfam" id="PF05426"/>
    </source>
</evidence>
<comment type="caution">
    <text evidence="4">The sequence shown here is derived from an EMBL/GenBank/DDBJ whole genome shotgun (WGS) entry which is preliminary data.</text>
</comment>
<reference evidence="4 5" key="1">
    <citation type="submission" date="2024-12" db="EMBL/GenBank/DDBJ databases">
        <authorList>
            <person name="Lee Y."/>
        </authorList>
    </citation>
    <scope>NUCLEOTIDE SEQUENCE [LARGE SCALE GENOMIC DNA]</scope>
    <source>
        <strain evidence="4 5">03SUJ4</strain>
    </source>
</reference>
<sequence length="384" mass="41989">MGRAFSSGLPLALAMLGATARAEHVVAPKASLLDITARRAELKANRNPRVTEAVQHLDSCVALPAVPAPTGRMLIPHHYLSGSHGPVNPEEAKITHTYNEFERRISAGMNQFVANGSHAEADCAQQQIDTWAQAATLLDYDPKESSQAWFQVEWTLSSVAIAESVLVNDPALNQPILQRDIAWMNKVAHRTVDFDKASNQRNNHHYWRGLAATAVGVVSSDDDLFTFGLNTFREAVNEIDANGAFPQEMARHERAIHYQEFALQPLIPIAEFAERQHIDLDAYKSPTGKTIADAVAFLGRAVANPSIVKQYASEDQMVESNARDFYSFADFYLHRFGINSTTQQLANGMTAPSYASRIGGNTTVLAAPTQLSTAATTNTSANTR</sequence>
<dbReference type="RefSeq" id="WP_263413168.1">
    <property type="nucleotide sequence ID" value="NZ_BAABBH010000001.1"/>
</dbReference>
<dbReference type="Gene3D" id="1.50.10.100">
    <property type="entry name" value="Chondroitin AC/alginate lyase"/>
    <property type="match status" value="1"/>
</dbReference>
<dbReference type="EMBL" id="JBJYXY010000001">
    <property type="protein sequence ID" value="MFN2975301.1"/>
    <property type="molecule type" value="Genomic_DNA"/>
</dbReference>
<name>A0ABW9KHP9_9BACT</name>